<feature type="compositionally biased region" description="Basic and acidic residues" evidence="1">
    <location>
        <begin position="67"/>
        <end position="77"/>
    </location>
</feature>
<evidence type="ECO:0000256" key="1">
    <source>
        <dbReference type="SAM" id="MobiDB-lite"/>
    </source>
</evidence>
<sequence>MFVRKTSFVPGNLRNDWNDLDGGITFYNSQILKGDRRRRLAESAVHHNLRTGAGHGASVRRARRRHTTEERRRESEQSRALRDCVVCAVRALYFGRGGTLTGRRLIGTSRDARRKDAGGGEDTRETRGGGGRGGPSECSHHRSMHGSTIDRRANAPRAAAPAPLSNTVSKQSGVYPRLARTDRVASRLRGALAAPIIFVTGIAPKPIPASSGSGRDARSGLAAEAAAAAARIACHSTPAPHRRIGSRLMKRSSSRQRAGIVASDIRSKSKMRQVVAAARGARRG</sequence>
<keyword evidence="3" id="KW-1185">Reference proteome</keyword>
<gene>
    <name evidence="2" type="ORF">RR48_14591</name>
</gene>
<proteinExistence type="predicted"/>
<feature type="region of interest" description="Disordered" evidence="1">
    <location>
        <begin position="103"/>
        <end position="149"/>
    </location>
</feature>
<organism evidence="2 3">
    <name type="scientific">Papilio machaon</name>
    <name type="common">Old World swallowtail butterfly</name>
    <dbReference type="NCBI Taxonomy" id="76193"/>
    <lineage>
        <taxon>Eukaryota</taxon>
        <taxon>Metazoa</taxon>
        <taxon>Ecdysozoa</taxon>
        <taxon>Arthropoda</taxon>
        <taxon>Hexapoda</taxon>
        <taxon>Insecta</taxon>
        <taxon>Pterygota</taxon>
        <taxon>Neoptera</taxon>
        <taxon>Endopterygota</taxon>
        <taxon>Lepidoptera</taxon>
        <taxon>Glossata</taxon>
        <taxon>Ditrysia</taxon>
        <taxon>Papilionoidea</taxon>
        <taxon>Papilionidae</taxon>
        <taxon>Papilioninae</taxon>
        <taxon>Papilio</taxon>
    </lineage>
</organism>
<dbReference type="Proteomes" id="UP000053240">
    <property type="component" value="Unassembled WGS sequence"/>
</dbReference>
<evidence type="ECO:0000313" key="2">
    <source>
        <dbReference type="EMBL" id="KPJ06149.1"/>
    </source>
</evidence>
<feature type="compositionally biased region" description="Basic and acidic residues" evidence="1">
    <location>
        <begin position="110"/>
        <end position="127"/>
    </location>
</feature>
<accession>A0A194QL95</accession>
<name>A0A194QL95_PAPMA</name>
<evidence type="ECO:0000313" key="3">
    <source>
        <dbReference type="Proteomes" id="UP000053240"/>
    </source>
</evidence>
<dbReference type="EMBL" id="KQ461198">
    <property type="protein sequence ID" value="KPJ06149.1"/>
    <property type="molecule type" value="Genomic_DNA"/>
</dbReference>
<dbReference type="AlphaFoldDB" id="A0A194QL95"/>
<feature type="region of interest" description="Disordered" evidence="1">
    <location>
        <begin position="44"/>
        <end position="77"/>
    </location>
</feature>
<dbReference type="InParanoid" id="A0A194QL95"/>
<reference evidence="2 3" key="1">
    <citation type="journal article" date="2015" name="Nat. Commun.">
        <title>Outbred genome sequencing and CRISPR/Cas9 gene editing in butterflies.</title>
        <authorList>
            <person name="Li X."/>
            <person name="Fan D."/>
            <person name="Zhang W."/>
            <person name="Liu G."/>
            <person name="Zhang L."/>
            <person name="Zhao L."/>
            <person name="Fang X."/>
            <person name="Chen L."/>
            <person name="Dong Y."/>
            <person name="Chen Y."/>
            <person name="Ding Y."/>
            <person name="Zhao R."/>
            <person name="Feng M."/>
            <person name="Zhu Y."/>
            <person name="Feng Y."/>
            <person name="Jiang X."/>
            <person name="Zhu D."/>
            <person name="Xiang H."/>
            <person name="Feng X."/>
            <person name="Li S."/>
            <person name="Wang J."/>
            <person name="Zhang G."/>
            <person name="Kronforst M.R."/>
            <person name="Wang W."/>
        </authorList>
    </citation>
    <scope>NUCLEOTIDE SEQUENCE [LARGE SCALE GENOMIC DNA]</scope>
    <source>
        <strain evidence="2">Ya'a_city_454_Pm</strain>
        <tissue evidence="2">Whole body</tissue>
    </source>
</reference>
<protein>
    <submittedName>
        <fullName evidence="2">Uncharacterized protein</fullName>
    </submittedName>
</protein>